<dbReference type="OrthoDB" id="9804790at2"/>
<dbReference type="InterPro" id="IPR018170">
    <property type="entry name" value="Aldo/ket_reductase_CS"/>
</dbReference>
<reference evidence="9 10" key="1">
    <citation type="submission" date="2016-11" db="EMBL/GenBank/DDBJ databases">
        <authorList>
            <person name="Jaros S."/>
            <person name="Januszkiewicz K."/>
            <person name="Wedrychowicz H."/>
        </authorList>
    </citation>
    <scope>NUCLEOTIDE SEQUENCE [LARGE SCALE GENOMIC DNA]</scope>
    <source>
        <strain evidence="9 10">DSM 16917</strain>
    </source>
</reference>
<dbReference type="PANTHER" id="PTHR43827:SF3">
    <property type="entry name" value="NADP-DEPENDENT OXIDOREDUCTASE DOMAIN-CONTAINING PROTEIN"/>
    <property type="match status" value="1"/>
</dbReference>
<name>A0A1M5YTF0_9GAMM</name>
<gene>
    <name evidence="9" type="ORF">SAMN02745129_4420</name>
</gene>
<evidence type="ECO:0000256" key="3">
    <source>
        <dbReference type="ARBA" id="ARBA00023002"/>
    </source>
</evidence>
<dbReference type="InterPro" id="IPR020471">
    <property type="entry name" value="AKR"/>
</dbReference>
<keyword evidence="3" id="KW-0560">Oxidoreductase</keyword>
<dbReference type="EMBL" id="FQXG01000008">
    <property type="protein sequence ID" value="SHI15331.1"/>
    <property type="molecule type" value="Genomic_DNA"/>
</dbReference>
<protein>
    <submittedName>
        <fullName evidence="9">2,5-diketo-D-gluconate reductase B</fullName>
    </submittedName>
</protein>
<evidence type="ECO:0000256" key="5">
    <source>
        <dbReference type="PIRSR" id="PIRSR000097-1"/>
    </source>
</evidence>
<evidence type="ECO:0000256" key="4">
    <source>
        <dbReference type="ARBA" id="ARBA00049445"/>
    </source>
</evidence>
<evidence type="ECO:0000256" key="2">
    <source>
        <dbReference type="ARBA" id="ARBA00022857"/>
    </source>
</evidence>
<comment type="similarity">
    <text evidence="1">Belongs to the aldo/keto reductase family.</text>
</comment>
<dbReference type="InterPro" id="IPR023210">
    <property type="entry name" value="NADP_OxRdtase_dom"/>
</dbReference>
<keyword evidence="10" id="KW-1185">Reference proteome</keyword>
<keyword evidence="2" id="KW-0521">NADP</keyword>
<dbReference type="STRING" id="299255.SAMN02745129_4420"/>
<dbReference type="Proteomes" id="UP000184268">
    <property type="component" value="Unassembled WGS sequence"/>
</dbReference>
<dbReference type="AlphaFoldDB" id="A0A1M5YTF0"/>
<dbReference type="InterPro" id="IPR036812">
    <property type="entry name" value="NAD(P)_OxRdtase_dom_sf"/>
</dbReference>
<dbReference type="PRINTS" id="PR00069">
    <property type="entry name" value="ALDKETRDTASE"/>
</dbReference>
<dbReference type="FunFam" id="3.20.20.100:FF:000002">
    <property type="entry name" value="2,5-diketo-D-gluconic acid reductase A"/>
    <property type="match status" value="1"/>
</dbReference>
<organism evidence="9 10">
    <name type="scientific">Ferrimonas marina</name>
    <dbReference type="NCBI Taxonomy" id="299255"/>
    <lineage>
        <taxon>Bacteria</taxon>
        <taxon>Pseudomonadati</taxon>
        <taxon>Pseudomonadota</taxon>
        <taxon>Gammaproteobacteria</taxon>
        <taxon>Alteromonadales</taxon>
        <taxon>Ferrimonadaceae</taxon>
        <taxon>Ferrimonas</taxon>
    </lineage>
</organism>
<evidence type="ECO:0000313" key="10">
    <source>
        <dbReference type="Proteomes" id="UP000184268"/>
    </source>
</evidence>
<accession>A0A1M5YTF0</accession>
<dbReference type="GO" id="GO:1990002">
    <property type="term" value="F:methylglyoxal reductase (NADPH) (acetol producing) activity"/>
    <property type="evidence" value="ECO:0007669"/>
    <property type="project" value="TreeGrafter"/>
</dbReference>
<dbReference type="Gene3D" id="3.20.20.100">
    <property type="entry name" value="NADP-dependent oxidoreductase domain"/>
    <property type="match status" value="1"/>
</dbReference>
<dbReference type="PANTHER" id="PTHR43827">
    <property type="entry name" value="2,5-DIKETO-D-GLUCONIC ACID REDUCTASE"/>
    <property type="match status" value="1"/>
</dbReference>
<comment type="catalytic activity">
    <reaction evidence="4">
        <text>hydroxyacetone + NADP(+) = methylglyoxal + NADPH + H(+)</text>
        <dbReference type="Rhea" id="RHEA:27986"/>
        <dbReference type="ChEBI" id="CHEBI:15378"/>
        <dbReference type="ChEBI" id="CHEBI:17158"/>
        <dbReference type="ChEBI" id="CHEBI:27957"/>
        <dbReference type="ChEBI" id="CHEBI:57783"/>
        <dbReference type="ChEBI" id="CHEBI:58349"/>
    </reaction>
</comment>
<dbReference type="GO" id="GO:0051596">
    <property type="term" value="P:methylglyoxal catabolic process"/>
    <property type="evidence" value="ECO:0007669"/>
    <property type="project" value="TreeGrafter"/>
</dbReference>
<sequence length="268" mass="29521">MNGALPALGAGTFRLEGDTAYQSVAMALEAGYRHIDTAQIYGNEQEVGDALRDSGVARDELFVTTKVWMDRLSPAKFLDSVKESLEKLQTPYVDLLLIHWPLTDDSVPMADYLTCLKQAQTLGLTRHIGVSNFTVAQMEQAIAILGEGALLTNQVEVHPFLQNNAVVEFCHQHQVTVTGYMPLAVGDVFKEPVLQQIAERHQSNPAAVALAWIRQRGLPTIPSSTKRANLEANLASLQLTLSEDEMAQIATLDRNQRIANPDFAPNWD</sequence>
<dbReference type="SUPFAM" id="SSF51430">
    <property type="entry name" value="NAD(P)-linked oxidoreductase"/>
    <property type="match status" value="1"/>
</dbReference>
<dbReference type="PIRSF" id="PIRSF000097">
    <property type="entry name" value="AKR"/>
    <property type="match status" value="1"/>
</dbReference>
<evidence type="ECO:0000259" key="8">
    <source>
        <dbReference type="Pfam" id="PF00248"/>
    </source>
</evidence>
<feature type="site" description="Lowers pKa of active site Tyr" evidence="7">
    <location>
        <position position="66"/>
    </location>
</feature>
<dbReference type="Pfam" id="PF00248">
    <property type="entry name" value="Aldo_ket_red"/>
    <property type="match status" value="1"/>
</dbReference>
<evidence type="ECO:0000313" key="9">
    <source>
        <dbReference type="EMBL" id="SHI15331.1"/>
    </source>
</evidence>
<dbReference type="RefSeq" id="WP_067660000.1">
    <property type="nucleotide sequence ID" value="NZ_FQXG01000008.1"/>
</dbReference>
<proteinExistence type="inferred from homology"/>
<dbReference type="PROSITE" id="PS00798">
    <property type="entry name" value="ALDOKETO_REDUCTASE_1"/>
    <property type="match status" value="1"/>
</dbReference>
<feature type="binding site" evidence="6">
    <location>
        <position position="99"/>
    </location>
    <ligand>
        <name>substrate</name>
    </ligand>
</feature>
<evidence type="ECO:0000256" key="7">
    <source>
        <dbReference type="PIRSR" id="PIRSR000097-3"/>
    </source>
</evidence>
<evidence type="ECO:0000256" key="6">
    <source>
        <dbReference type="PIRSR" id="PIRSR000097-2"/>
    </source>
</evidence>
<feature type="active site" description="Proton donor" evidence="5">
    <location>
        <position position="41"/>
    </location>
</feature>
<dbReference type="PROSITE" id="PS00062">
    <property type="entry name" value="ALDOKETO_REDUCTASE_2"/>
    <property type="match status" value="1"/>
</dbReference>
<evidence type="ECO:0000256" key="1">
    <source>
        <dbReference type="ARBA" id="ARBA00007905"/>
    </source>
</evidence>
<dbReference type="NCBIfam" id="NF008377">
    <property type="entry name" value="PRK11172.1"/>
    <property type="match status" value="1"/>
</dbReference>
<feature type="domain" description="NADP-dependent oxidoreductase" evidence="8">
    <location>
        <begin position="8"/>
        <end position="252"/>
    </location>
</feature>